<evidence type="ECO:0000259" key="1">
    <source>
        <dbReference type="PROSITE" id="PS50878"/>
    </source>
</evidence>
<dbReference type="GO" id="GO:0003964">
    <property type="term" value="F:RNA-directed DNA polymerase activity"/>
    <property type="evidence" value="ECO:0007669"/>
    <property type="project" value="UniProtKB-KW"/>
</dbReference>
<accession>A0A5B9GKV8</accession>
<dbReference type="KEGG" id="aoy:EOV40_014410"/>
<dbReference type="CDD" id="cd01646">
    <property type="entry name" value="RT_Bac_retron_I"/>
    <property type="match status" value="1"/>
</dbReference>
<reference evidence="2 3" key="1">
    <citation type="submission" date="2019-08" db="EMBL/GenBank/DDBJ databases">
        <title>Acetobacter oryzioeni sp. nov., isolated from Korean rice wine vinegar.</title>
        <authorList>
            <person name="Baek J.H."/>
            <person name="Kim K.H."/>
            <person name="Jeon C.O."/>
            <person name="Han D.M."/>
        </authorList>
    </citation>
    <scope>NUCLEOTIDE SEQUENCE [LARGE SCALE GENOMIC DNA]</scope>
    <source>
        <strain evidence="2 3">B6</strain>
        <plasmid evidence="2 3">unnamed2</plasmid>
    </source>
</reference>
<dbReference type="Proteomes" id="UP000287027">
    <property type="component" value="Plasmid unnamed2"/>
</dbReference>
<evidence type="ECO:0000313" key="3">
    <source>
        <dbReference type="Proteomes" id="UP000287027"/>
    </source>
</evidence>
<dbReference type="InterPro" id="IPR000477">
    <property type="entry name" value="RT_dom"/>
</dbReference>
<dbReference type="AlphaFoldDB" id="A0A5B9GKV8"/>
<feature type="domain" description="Reverse transcriptase" evidence="1">
    <location>
        <begin position="110"/>
        <end position="351"/>
    </location>
</feature>
<geneLocation type="plasmid" evidence="2 3">
    <name>unnamed2</name>
</geneLocation>
<keyword evidence="2" id="KW-0614">Plasmid</keyword>
<sequence length="657" mass="75735">MRKKIIAKGNIRRGDFMRVVVTDTLPEEVPIIFSNDGFYLNLSKALIQNSDASSFVKKILTPEKTYTKPYRYNVIRDNFSARGLSLIHPSAQYDAAKFYQKYDTLICYFCSKSSASLRSPRKVGTTFFVKGPNSTKNRFKASPVDSVSIESSVSNPASYFSYNKISRAHQFFDSNDYMHLEKKFHIFRSLDVSKCFNSIYTHTLYWAVDNVQAAKDNTSSAGFANEFDRLMQSMNYNETNGICIGPEISRVFAEIIFSEIDKRVIEYASKRGIKYKDDFDFKRYVDDYYVFSHNESISDQITAAISLSLGQFNLHLNENKTVTISRPFSTKKSQVISDTNDALIFFFDKIIKSTKIDKVKIFTPKEIYHSDALLRLLIKKIKAICSLHSSHYEAISDYIVSALSKRVTDLCYAFEEPKFNNSGLEENYISIFLLLIESIYFFYTVNPTVRASLYVARAIIMATRCLKDHYPDRLPFLSENIIRWTIELTKSISRDERHKDLTAVPIEVLNILLPMKEIARQENIINNYLTKMCEDIDSFGYFEIVTFLFLLEGQKSHQIIIKKLFAKAKEIVNTGLGPRIDSQSAHLALDLLACPFLPLEKRASWFNILRSKCDLPKISREKAQAAVKQMASTYWFVRWDRVDLLALLRKKELSAIY</sequence>
<organism evidence="2 3">
    <name type="scientific">Acetobacter oryzoeni</name>
    <dbReference type="NCBI Taxonomy" id="2500548"/>
    <lineage>
        <taxon>Bacteria</taxon>
        <taxon>Pseudomonadati</taxon>
        <taxon>Pseudomonadota</taxon>
        <taxon>Alphaproteobacteria</taxon>
        <taxon>Acetobacterales</taxon>
        <taxon>Acetobacteraceae</taxon>
        <taxon>Acetobacter</taxon>
    </lineage>
</organism>
<dbReference type="RefSeq" id="WP_128106441.1">
    <property type="nucleotide sequence ID" value="NZ_CP042810.1"/>
</dbReference>
<proteinExistence type="predicted"/>
<protein>
    <submittedName>
        <fullName evidence="2">RNA-directed DNA polymerase</fullName>
    </submittedName>
</protein>
<name>A0A5B9GKV8_9PROT</name>
<keyword evidence="2" id="KW-0548">Nucleotidyltransferase</keyword>
<evidence type="ECO:0000313" key="2">
    <source>
        <dbReference type="EMBL" id="QEE86901.1"/>
    </source>
</evidence>
<dbReference type="PROSITE" id="PS50878">
    <property type="entry name" value="RT_POL"/>
    <property type="match status" value="1"/>
</dbReference>
<dbReference type="EMBL" id="CP042810">
    <property type="protein sequence ID" value="QEE86901.1"/>
    <property type="molecule type" value="Genomic_DNA"/>
</dbReference>
<keyword evidence="3" id="KW-1185">Reference proteome</keyword>
<dbReference type="Pfam" id="PF00078">
    <property type="entry name" value="RVT_1"/>
    <property type="match status" value="1"/>
</dbReference>
<dbReference type="NCBIfam" id="NF041748">
    <property type="entry name" value="Drt3b"/>
    <property type="match status" value="1"/>
</dbReference>
<gene>
    <name evidence="2" type="ORF">EOV40_014410</name>
</gene>
<keyword evidence="2" id="KW-0695">RNA-directed DNA polymerase</keyword>
<keyword evidence="2" id="KW-0808">Transferase</keyword>